<feature type="compositionally biased region" description="Basic and acidic residues" evidence="1">
    <location>
        <begin position="16"/>
        <end position="32"/>
    </location>
</feature>
<dbReference type="eggNOG" id="ENOG503210I">
    <property type="taxonomic scope" value="Bacteria"/>
</dbReference>
<reference evidence="2 3" key="1">
    <citation type="submission" date="2014-05" db="EMBL/GenBank/DDBJ databases">
        <title>Draft Genome Sequence of Kitasatospora cheerisanensis KCTC 2395.</title>
        <authorList>
            <person name="Nam D.H."/>
        </authorList>
    </citation>
    <scope>NUCLEOTIDE SEQUENCE [LARGE SCALE GENOMIC DNA]</scope>
    <source>
        <strain evidence="2 3">KCTC 2395</strain>
    </source>
</reference>
<gene>
    <name evidence="2" type="ORF">KCH_77980</name>
</gene>
<dbReference type="AlphaFoldDB" id="A0A066YQV0"/>
<dbReference type="EMBL" id="JNBY01000176">
    <property type="protein sequence ID" value="KDN80466.1"/>
    <property type="molecule type" value="Genomic_DNA"/>
</dbReference>
<protein>
    <submittedName>
        <fullName evidence="2">Uncharacterized protein</fullName>
    </submittedName>
</protein>
<evidence type="ECO:0000256" key="1">
    <source>
        <dbReference type="SAM" id="MobiDB-lite"/>
    </source>
</evidence>
<dbReference type="HOGENOM" id="CLU_2464941_0_0_11"/>
<feature type="region of interest" description="Disordered" evidence="1">
    <location>
        <begin position="13"/>
        <end position="88"/>
    </location>
</feature>
<dbReference type="Proteomes" id="UP000027178">
    <property type="component" value="Unassembled WGS sequence"/>
</dbReference>
<feature type="compositionally biased region" description="Low complexity" evidence="1">
    <location>
        <begin position="41"/>
        <end position="59"/>
    </location>
</feature>
<organism evidence="2 3">
    <name type="scientific">Kitasatospora cheerisanensis KCTC 2395</name>
    <dbReference type="NCBI Taxonomy" id="1348663"/>
    <lineage>
        <taxon>Bacteria</taxon>
        <taxon>Bacillati</taxon>
        <taxon>Actinomycetota</taxon>
        <taxon>Actinomycetes</taxon>
        <taxon>Kitasatosporales</taxon>
        <taxon>Streptomycetaceae</taxon>
        <taxon>Kitasatospora</taxon>
    </lineage>
</organism>
<accession>A0A066YQV0</accession>
<sequence length="88" mass="9385">MLCLCWRCRGSIGGKEGSKPELREKAGPDRLECPTLRTGPRRQGLGAAGAARPDQARAGGRAGLHPGRSVMGGRVPHTRLYPAKGRRV</sequence>
<name>A0A066YQV0_9ACTN</name>
<comment type="caution">
    <text evidence="2">The sequence shown here is derived from an EMBL/GenBank/DDBJ whole genome shotgun (WGS) entry which is preliminary data.</text>
</comment>
<evidence type="ECO:0000313" key="2">
    <source>
        <dbReference type="EMBL" id="KDN80466.1"/>
    </source>
</evidence>
<evidence type="ECO:0000313" key="3">
    <source>
        <dbReference type="Proteomes" id="UP000027178"/>
    </source>
</evidence>
<proteinExistence type="predicted"/>
<keyword evidence="3" id="KW-1185">Reference proteome</keyword>